<dbReference type="AlphaFoldDB" id="A0A0G0PUU1"/>
<dbReference type="Gene3D" id="6.10.160.10">
    <property type="match status" value="1"/>
</dbReference>
<dbReference type="PRINTS" id="PR00062">
    <property type="entry name" value="RIBOSOMALL20"/>
</dbReference>
<dbReference type="Pfam" id="PF00453">
    <property type="entry name" value="Ribosomal_L20"/>
    <property type="match status" value="1"/>
</dbReference>
<protein>
    <recommendedName>
        <fullName evidence="6 7">Large ribosomal subunit protein bL20</fullName>
    </recommendedName>
</protein>
<dbReference type="PROSITE" id="PS00937">
    <property type="entry name" value="RIBOSOMAL_L20"/>
    <property type="match status" value="1"/>
</dbReference>
<keyword evidence="3 7" id="KW-0694">RNA-binding</keyword>
<comment type="function">
    <text evidence="7 8">Binds directly to 23S ribosomal RNA and is necessary for the in vitro assembly process of the 50S ribosomal subunit. It is not involved in the protein synthesizing functions of that subunit.</text>
</comment>
<evidence type="ECO:0000313" key="10">
    <source>
        <dbReference type="Proteomes" id="UP000034539"/>
    </source>
</evidence>
<evidence type="ECO:0000256" key="2">
    <source>
        <dbReference type="ARBA" id="ARBA00022730"/>
    </source>
</evidence>
<dbReference type="CDD" id="cd07026">
    <property type="entry name" value="Ribosomal_L20"/>
    <property type="match status" value="1"/>
</dbReference>
<keyword evidence="5 7" id="KW-0687">Ribonucleoprotein</keyword>
<dbReference type="InterPro" id="IPR035566">
    <property type="entry name" value="Ribosomal_protein_bL20_C"/>
</dbReference>
<evidence type="ECO:0000256" key="1">
    <source>
        <dbReference type="ARBA" id="ARBA00007698"/>
    </source>
</evidence>
<evidence type="ECO:0000256" key="8">
    <source>
        <dbReference type="RuleBase" id="RU000560"/>
    </source>
</evidence>
<reference evidence="9 10" key="1">
    <citation type="journal article" date="2015" name="Nature">
        <title>rRNA introns, odd ribosomes, and small enigmatic genomes across a large radiation of phyla.</title>
        <authorList>
            <person name="Brown C.T."/>
            <person name="Hug L.A."/>
            <person name="Thomas B.C."/>
            <person name="Sharon I."/>
            <person name="Castelle C.J."/>
            <person name="Singh A."/>
            <person name="Wilkins M.J."/>
            <person name="Williams K.H."/>
            <person name="Banfield J.F."/>
        </authorList>
    </citation>
    <scope>NUCLEOTIDE SEQUENCE [LARGE SCALE GENOMIC DNA]</scope>
</reference>
<dbReference type="GO" id="GO:0005840">
    <property type="term" value="C:ribosome"/>
    <property type="evidence" value="ECO:0007669"/>
    <property type="project" value="UniProtKB-KW"/>
</dbReference>
<dbReference type="Proteomes" id="UP000034539">
    <property type="component" value="Unassembled WGS sequence"/>
</dbReference>
<dbReference type="NCBIfam" id="TIGR01032">
    <property type="entry name" value="rplT_bact"/>
    <property type="match status" value="1"/>
</dbReference>
<sequence>MARIKRGVVSHRKHKKLLGLAKGYRMSRHRLVKVAHEAVFHAGMYAYAGRRKKKSEFRRLWIVRISEAVKKVGLSYSQFINKMTKAHVGLDRKVLSDLVVNDPKAFQAVVDKVKSL</sequence>
<accession>A0A0G0PUU1</accession>
<dbReference type="GO" id="GO:1990904">
    <property type="term" value="C:ribonucleoprotein complex"/>
    <property type="evidence" value="ECO:0007669"/>
    <property type="project" value="UniProtKB-KW"/>
</dbReference>
<keyword evidence="4 7" id="KW-0689">Ribosomal protein</keyword>
<evidence type="ECO:0000313" key="9">
    <source>
        <dbReference type="EMBL" id="KKR31648.1"/>
    </source>
</evidence>
<evidence type="ECO:0000256" key="7">
    <source>
        <dbReference type="HAMAP-Rule" id="MF_00382"/>
    </source>
</evidence>
<comment type="caution">
    <text evidence="9">The sequence shown here is derived from an EMBL/GenBank/DDBJ whole genome shotgun (WGS) entry which is preliminary data.</text>
</comment>
<dbReference type="PANTHER" id="PTHR10986">
    <property type="entry name" value="39S RIBOSOMAL PROTEIN L20"/>
    <property type="match status" value="1"/>
</dbReference>
<proteinExistence type="inferred from homology"/>
<evidence type="ECO:0000256" key="5">
    <source>
        <dbReference type="ARBA" id="ARBA00023274"/>
    </source>
</evidence>
<name>A0A0G0PUU1_9BACT</name>
<keyword evidence="2 7" id="KW-0699">rRNA-binding</keyword>
<evidence type="ECO:0000256" key="4">
    <source>
        <dbReference type="ARBA" id="ARBA00022980"/>
    </source>
</evidence>
<dbReference type="FunFam" id="1.10.1900.20:FF:000001">
    <property type="entry name" value="50S ribosomal protein L20"/>
    <property type="match status" value="1"/>
</dbReference>
<dbReference type="HAMAP" id="MF_00382">
    <property type="entry name" value="Ribosomal_bL20"/>
    <property type="match status" value="1"/>
</dbReference>
<dbReference type="GO" id="GO:0000027">
    <property type="term" value="P:ribosomal large subunit assembly"/>
    <property type="evidence" value="ECO:0007669"/>
    <property type="project" value="UniProtKB-UniRule"/>
</dbReference>
<dbReference type="PATRIC" id="fig|1618450.3.peg.1188"/>
<organism evidence="9 10">
    <name type="scientific">Candidatus Gottesmanbacteria bacterium GW2011_GWC2_39_8</name>
    <dbReference type="NCBI Taxonomy" id="1618450"/>
    <lineage>
        <taxon>Bacteria</taxon>
        <taxon>Candidatus Gottesmaniibacteriota</taxon>
    </lineage>
</organism>
<evidence type="ECO:0000256" key="6">
    <source>
        <dbReference type="ARBA" id="ARBA00035172"/>
    </source>
</evidence>
<dbReference type="SUPFAM" id="SSF74731">
    <property type="entry name" value="Ribosomal protein L20"/>
    <property type="match status" value="1"/>
</dbReference>
<evidence type="ECO:0000256" key="3">
    <source>
        <dbReference type="ARBA" id="ARBA00022884"/>
    </source>
</evidence>
<dbReference type="EMBL" id="LBXN01000064">
    <property type="protein sequence ID" value="KKR31648.1"/>
    <property type="molecule type" value="Genomic_DNA"/>
</dbReference>
<gene>
    <name evidence="7" type="primary">rplT</name>
    <name evidence="9" type="ORF">UT63_C0064G0030</name>
</gene>
<dbReference type="GO" id="GO:0019843">
    <property type="term" value="F:rRNA binding"/>
    <property type="evidence" value="ECO:0007669"/>
    <property type="project" value="UniProtKB-UniRule"/>
</dbReference>
<dbReference type="InterPro" id="IPR005813">
    <property type="entry name" value="Ribosomal_bL20"/>
</dbReference>
<dbReference type="GO" id="GO:0003735">
    <property type="term" value="F:structural constituent of ribosome"/>
    <property type="evidence" value="ECO:0007669"/>
    <property type="project" value="InterPro"/>
</dbReference>
<dbReference type="Gene3D" id="1.10.1900.20">
    <property type="entry name" value="Ribosomal protein L20"/>
    <property type="match status" value="1"/>
</dbReference>
<dbReference type="GO" id="GO:0006412">
    <property type="term" value="P:translation"/>
    <property type="evidence" value="ECO:0007669"/>
    <property type="project" value="InterPro"/>
</dbReference>
<dbReference type="InterPro" id="IPR049946">
    <property type="entry name" value="RIBOSOMAL_L20_CS"/>
</dbReference>
<comment type="similarity">
    <text evidence="1 7 8">Belongs to the bacterial ribosomal protein bL20 family.</text>
</comment>